<keyword evidence="6" id="KW-0735">Signal-anchor</keyword>
<keyword evidence="4" id="KW-0808">Transferase</keyword>
<sequence>MVYFPSFRRGFISILVLLGIVEIFNNTYFTRELVLSTFKTVESRVFPTLRHLRSFWGTEDTQDDNYNLNFRYSVDRFLPVTRYITFPLYLISKKGGDRNVSFAEMAQIDDTDWKIPINPDVYLLYPQGLSLPEVVQKYRETGLVPEISDFTFYLQSPVNNPSLSVIHSSNLVCTAGNTNSYATMIIVKSALTNYAQRLRLRQVIRKQTAQINVTVAILFSLGLPSNGKVPPELVQEITQFDDILLANYTDTYMNLTLKTITNLRFVHRHCLHTSPSFVFLDDDHGINLTQLHEFFSKLSLSEVRRSIFGFINSKSPVLRTRKSKWFTEPEAFPFPKYPDYAAGPCYIIGAELIPKFSIAAAFTQFFPVEDMHPKFIWAARFCRRRPGFMFPDADMAFNEKHIPVVLASLPDNWRLAVCNSRNHWNSHTVNPSDSNGL</sequence>
<accession>A0A183TBW1</accession>
<dbReference type="AlphaFoldDB" id="A0A183TBW1"/>
<evidence type="ECO:0000256" key="2">
    <source>
        <dbReference type="ARBA" id="ARBA00008661"/>
    </source>
</evidence>
<proteinExistence type="inferred from homology"/>
<evidence type="ECO:0000256" key="5">
    <source>
        <dbReference type="ARBA" id="ARBA00022692"/>
    </source>
</evidence>
<dbReference type="InterPro" id="IPR002659">
    <property type="entry name" value="Glyco_trans_31"/>
</dbReference>
<reference evidence="13" key="1">
    <citation type="submission" date="2016-06" db="UniProtKB">
        <authorList>
            <consortium name="WormBaseParasite"/>
        </authorList>
    </citation>
    <scope>IDENTIFICATION</scope>
</reference>
<keyword evidence="7" id="KW-1133">Transmembrane helix</keyword>
<evidence type="ECO:0000313" key="11">
    <source>
        <dbReference type="EMBL" id="VDM00345.1"/>
    </source>
</evidence>
<evidence type="ECO:0000256" key="4">
    <source>
        <dbReference type="ARBA" id="ARBA00022679"/>
    </source>
</evidence>
<dbReference type="GO" id="GO:0006493">
    <property type="term" value="P:protein O-linked glycosylation"/>
    <property type="evidence" value="ECO:0007669"/>
    <property type="project" value="TreeGrafter"/>
</dbReference>
<gene>
    <name evidence="11" type="ORF">SSLN_LOCUS13959</name>
</gene>
<protein>
    <recommendedName>
        <fullName evidence="10">Hexosyltransferase</fullName>
        <ecNumber evidence="10">2.4.1.-</ecNumber>
    </recommendedName>
</protein>
<dbReference type="WBParaSite" id="SSLN_0001449101-mRNA-1">
    <property type="protein sequence ID" value="SSLN_0001449101-mRNA-1"/>
    <property type="gene ID" value="SSLN_0001449101"/>
</dbReference>
<keyword evidence="9" id="KW-0472">Membrane</keyword>
<evidence type="ECO:0000256" key="8">
    <source>
        <dbReference type="ARBA" id="ARBA00023034"/>
    </source>
</evidence>
<dbReference type="PANTHER" id="PTHR11214:SF3">
    <property type="entry name" value="BETA-1,3-GALACTOSYLTRANSFERASE 6"/>
    <property type="match status" value="1"/>
</dbReference>
<keyword evidence="12" id="KW-1185">Reference proteome</keyword>
<evidence type="ECO:0000256" key="1">
    <source>
        <dbReference type="ARBA" id="ARBA00004323"/>
    </source>
</evidence>
<evidence type="ECO:0000256" key="9">
    <source>
        <dbReference type="ARBA" id="ARBA00023136"/>
    </source>
</evidence>
<evidence type="ECO:0000256" key="7">
    <source>
        <dbReference type="ARBA" id="ARBA00022989"/>
    </source>
</evidence>
<comment type="subcellular location">
    <subcellularLocation>
        <location evidence="1 10">Golgi apparatus membrane</location>
        <topology evidence="1 10">Single-pass type II membrane protein</topology>
    </subcellularLocation>
</comment>
<dbReference type="EMBL" id="UYSU01038520">
    <property type="protein sequence ID" value="VDM00345.1"/>
    <property type="molecule type" value="Genomic_DNA"/>
</dbReference>
<keyword evidence="5" id="KW-0812">Transmembrane</keyword>
<keyword evidence="8 10" id="KW-0333">Golgi apparatus</keyword>
<dbReference type="EC" id="2.4.1.-" evidence="10"/>
<evidence type="ECO:0000313" key="13">
    <source>
        <dbReference type="WBParaSite" id="SSLN_0001449101-mRNA-1"/>
    </source>
</evidence>
<dbReference type="PANTHER" id="PTHR11214">
    <property type="entry name" value="BETA-1,3-N-ACETYLGLUCOSAMINYLTRANSFERASE"/>
    <property type="match status" value="1"/>
</dbReference>
<dbReference type="GO" id="GO:0016758">
    <property type="term" value="F:hexosyltransferase activity"/>
    <property type="evidence" value="ECO:0007669"/>
    <property type="project" value="InterPro"/>
</dbReference>
<comment type="similarity">
    <text evidence="2 10">Belongs to the glycosyltransferase 31 family.</text>
</comment>
<dbReference type="Proteomes" id="UP000275846">
    <property type="component" value="Unassembled WGS sequence"/>
</dbReference>
<evidence type="ECO:0000256" key="3">
    <source>
        <dbReference type="ARBA" id="ARBA00022676"/>
    </source>
</evidence>
<evidence type="ECO:0000256" key="6">
    <source>
        <dbReference type="ARBA" id="ARBA00022968"/>
    </source>
</evidence>
<evidence type="ECO:0000256" key="10">
    <source>
        <dbReference type="RuleBase" id="RU363063"/>
    </source>
</evidence>
<keyword evidence="3 10" id="KW-0328">Glycosyltransferase</keyword>
<evidence type="ECO:0000313" key="12">
    <source>
        <dbReference type="Proteomes" id="UP000275846"/>
    </source>
</evidence>
<organism evidence="13">
    <name type="scientific">Schistocephalus solidus</name>
    <name type="common">Tapeworm</name>
    <dbReference type="NCBI Taxonomy" id="70667"/>
    <lineage>
        <taxon>Eukaryota</taxon>
        <taxon>Metazoa</taxon>
        <taxon>Spiralia</taxon>
        <taxon>Lophotrochozoa</taxon>
        <taxon>Platyhelminthes</taxon>
        <taxon>Cestoda</taxon>
        <taxon>Eucestoda</taxon>
        <taxon>Diphyllobothriidea</taxon>
        <taxon>Diphyllobothriidae</taxon>
        <taxon>Schistocephalus</taxon>
    </lineage>
</organism>
<dbReference type="Pfam" id="PF01762">
    <property type="entry name" value="Galactosyl_T"/>
    <property type="match status" value="1"/>
</dbReference>
<dbReference type="OrthoDB" id="2139606at2759"/>
<reference evidence="11 12" key="2">
    <citation type="submission" date="2018-11" db="EMBL/GenBank/DDBJ databases">
        <authorList>
            <consortium name="Pathogen Informatics"/>
        </authorList>
    </citation>
    <scope>NUCLEOTIDE SEQUENCE [LARGE SCALE GENOMIC DNA]</scope>
    <source>
        <strain evidence="11 12">NST_G2</strain>
    </source>
</reference>
<name>A0A183TBW1_SCHSO</name>
<dbReference type="STRING" id="70667.A0A183TBW1"/>
<dbReference type="GO" id="GO:0000139">
    <property type="term" value="C:Golgi membrane"/>
    <property type="evidence" value="ECO:0007669"/>
    <property type="project" value="UniProtKB-SubCell"/>
</dbReference>